<protein>
    <recommendedName>
        <fullName evidence="3">Lipoprotein</fullName>
    </recommendedName>
</protein>
<sequence length="213" mass="22563">MKKQLLSAVVLCALSVVGCEEELDPTPDAGTTDAGTDAGTEIKYNTADKVFTYLEGKTMVMEGANIPSHPNGINENLLYDPSTQCYNKVTMQMASRNLTVTSVRAVVEGASGQGTLGDCNRDNIRDTLAPFVSTVVNIENVKEDGTCFDITATFNGFSQSGRGLISQDGTKVQLELYFAATGHRCADGAVGANTVKLNGTAFTGNAIQTYVIQ</sequence>
<dbReference type="Proteomes" id="UP000028547">
    <property type="component" value="Unassembled WGS sequence"/>
</dbReference>
<dbReference type="EMBL" id="JPMI01000136">
    <property type="protein sequence ID" value="KFA91642.1"/>
    <property type="molecule type" value="Genomic_DNA"/>
</dbReference>
<organism evidence="1 2">
    <name type="scientific">Archangium violaceum Cb vi76</name>
    <dbReference type="NCBI Taxonomy" id="1406225"/>
    <lineage>
        <taxon>Bacteria</taxon>
        <taxon>Pseudomonadati</taxon>
        <taxon>Myxococcota</taxon>
        <taxon>Myxococcia</taxon>
        <taxon>Myxococcales</taxon>
        <taxon>Cystobacterineae</taxon>
        <taxon>Archangiaceae</taxon>
        <taxon>Archangium</taxon>
    </lineage>
</organism>
<dbReference type="RefSeq" id="WP_043398019.1">
    <property type="nucleotide sequence ID" value="NZ_JPMI01000136.1"/>
</dbReference>
<name>A0A084ST57_9BACT</name>
<evidence type="ECO:0008006" key="3">
    <source>
        <dbReference type="Google" id="ProtNLM"/>
    </source>
</evidence>
<gene>
    <name evidence="1" type="ORF">Q664_20895</name>
</gene>
<evidence type="ECO:0000313" key="2">
    <source>
        <dbReference type="Proteomes" id="UP000028547"/>
    </source>
</evidence>
<evidence type="ECO:0000313" key="1">
    <source>
        <dbReference type="EMBL" id="KFA91642.1"/>
    </source>
</evidence>
<dbReference type="AlphaFoldDB" id="A0A084ST57"/>
<dbReference type="PROSITE" id="PS51257">
    <property type="entry name" value="PROKAR_LIPOPROTEIN"/>
    <property type="match status" value="1"/>
</dbReference>
<accession>A0A084ST57</accession>
<reference evidence="1 2" key="1">
    <citation type="submission" date="2014-07" db="EMBL/GenBank/DDBJ databases">
        <title>Draft Genome Sequence of Gephyronic Acid Producer, Cystobacter violaceus Strain Cb vi76.</title>
        <authorList>
            <person name="Stevens D.C."/>
            <person name="Young J."/>
            <person name="Carmichael R."/>
            <person name="Tan J."/>
            <person name="Taylor R.E."/>
        </authorList>
    </citation>
    <scope>NUCLEOTIDE SEQUENCE [LARGE SCALE GENOMIC DNA]</scope>
    <source>
        <strain evidence="1 2">Cb vi76</strain>
    </source>
</reference>
<comment type="caution">
    <text evidence="1">The sequence shown here is derived from an EMBL/GenBank/DDBJ whole genome shotgun (WGS) entry which is preliminary data.</text>
</comment>
<proteinExistence type="predicted"/>